<proteinExistence type="predicted"/>
<gene>
    <name evidence="2" type="ORF">CDD81_4661</name>
</gene>
<dbReference type="AlphaFoldDB" id="A0A2C5XVW1"/>
<feature type="compositionally biased region" description="Polar residues" evidence="1">
    <location>
        <begin position="80"/>
        <end position="91"/>
    </location>
</feature>
<keyword evidence="3" id="KW-1185">Reference proteome</keyword>
<protein>
    <submittedName>
        <fullName evidence="2">Uncharacterized protein</fullName>
    </submittedName>
</protein>
<feature type="region of interest" description="Disordered" evidence="1">
    <location>
        <begin position="66"/>
        <end position="103"/>
    </location>
</feature>
<name>A0A2C5XVW1_9HYPO</name>
<comment type="caution">
    <text evidence="2">The sequence shown here is derived from an EMBL/GenBank/DDBJ whole genome shotgun (WGS) entry which is preliminary data.</text>
</comment>
<sequence length="279" mass="27839">MTTTPTPASPAAAAATTPLAADFTMARLELGGSADAAAAVDAAEVAPSSQPGVLLDIAAAAMGAAAPLPASSPPSERQARASTVESDTPVTPAQRRRMEKAKMEAGDLRSESCARCLVREIVCEDQLRHGCVVQACFPCAAANRACEPAPPLAVAAHRNFKDACTIMRAATRLLKAGVPMLPLEQLLASAPPAAADDAAAADVTAAAAAPTAATTEPAAAATGAANSQAANADAAASAAATLASSVAAFEAAASSLGAQLRTHFSADLPVRPAKRRRRQ</sequence>
<reference evidence="2 3" key="1">
    <citation type="submission" date="2017-06" db="EMBL/GenBank/DDBJ databases">
        <title>Ant-infecting Ophiocordyceps genomes reveal a high diversity of potential behavioral manipulation genes and a possible major role for enterotoxins.</title>
        <authorList>
            <person name="De Bekker C."/>
            <person name="Evans H.C."/>
            <person name="Brachmann A."/>
            <person name="Hughes D.P."/>
        </authorList>
    </citation>
    <scope>NUCLEOTIDE SEQUENCE [LARGE SCALE GENOMIC DNA]</scope>
    <source>
        <strain evidence="2 3">Map64</strain>
    </source>
</reference>
<evidence type="ECO:0000313" key="2">
    <source>
        <dbReference type="EMBL" id="PHH58761.1"/>
    </source>
</evidence>
<evidence type="ECO:0000313" key="3">
    <source>
        <dbReference type="Proteomes" id="UP000226192"/>
    </source>
</evidence>
<accession>A0A2C5XVW1</accession>
<dbReference type="EMBL" id="NJET01000311">
    <property type="protein sequence ID" value="PHH58761.1"/>
    <property type="molecule type" value="Genomic_DNA"/>
</dbReference>
<organism evidence="2 3">
    <name type="scientific">Ophiocordyceps australis</name>
    <dbReference type="NCBI Taxonomy" id="1399860"/>
    <lineage>
        <taxon>Eukaryota</taxon>
        <taxon>Fungi</taxon>
        <taxon>Dikarya</taxon>
        <taxon>Ascomycota</taxon>
        <taxon>Pezizomycotina</taxon>
        <taxon>Sordariomycetes</taxon>
        <taxon>Hypocreomycetidae</taxon>
        <taxon>Hypocreales</taxon>
        <taxon>Ophiocordycipitaceae</taxon>
        <taxon>Ophiocordyceps</taxon>
    </lineage>
</organism>
<evidence type="ECO:0000256" key="1">
    <source>
        <dbReference type="SAM" id="MobiDB-lite"/>
    </source>
</evidence>
<feature type="compositionally biased region" description="Low complexity" evidence="1">
    <location>
        <begin position="66"/>
        <end position="75"/>
    </location>
</feature>
<dbReference type="Proteomes" id="UP000226192">
    <property type="component" value="Unassembled WGS sequence"/>
</dbReference>